<reference evidence="1" key="1">
    <citation type="submission" date="2011-03" db="EMBL/GenBank/DDBJ databases">
        <title>The Genome Sequence of Nematocida sp1 strain ERTm2.</title>
        <authorList>
            <consortium name="The Broad Institute Genome Sequencing Platform"/>
            <consortium name="The Broad Institute Genome Sequencing Center for Infectious Disease"/>
            <person name="Cuomo C."/>
            <person name="Troemel E."/>
            <person name="Young S.K."/>
            <person name="Zeng Q."/>
            <person name="Gargeya S."/>
            <person name="Fitzgerald M."/>
            <person name="Haas B."/>
            <person name="Abouelleil A."/>
            <person name="Alvarado L."/>
            <person name="Arachchi H.M."/>
            <person name="Berlin A."/>
            <person name="Brown A."/>
            <person name="Chapman S.B."/>
            <person name="Chen Z."/>
            <person name="Dunbar C."/>
            <person name="Freedman E."/>
            <person name="Gearin G."/>
            <person name="Gellesch M."/>
            <person name="Goldberg J."/>
            <person name="Griggs A."/>
            <person name="Gujja S."/>
            <person name="Heilman E.R."/>
            <person name="Heiman D."/>
            <person name="Howarth C."/>
            <person name="Larson L."/>
            <person name="Lui A."/>
            <person name="MacDonald P.J.P."/>
            <person name="Mehta T."/>
            <person name="Montmayeur A."/>
            <person name="Murphy C."/>
            <person name="Neiman D."/>
            <person name="Pearson M."/>
            <person name="Priest M."/>
            <person name="Roberts A."/>
            <person name="Saif S."/>
            <person name="Shea T."/>
            <person name="Shenoy N."/>
            <person name="Sisk P."/>
            <person name="Stolte C."/>
            <person name="Sykes S."/>
            <person name="White J."/>
            <person name="Yandava C."/>
            <person name="Wortman J."/>
            <person name="Nusbaum C."/>
            <person name="Birren B."/>
        </authorList>
    </citation>
    <scope>NUCLEOTIDE SEQUENCE</scope>
    <source>
        <strain evidence="1">ERTm2</strain>
    </source>
</reference>
<dbReference type="HOGENOM" id="CLU_694625_0_0_1"/>
<protein>
    <submittedName>
        <fullName evidence="1">Uncharacterized protein</fullName>
    </submittedName>
</protein>
<gene>
    <name evidence="1" type="ORF">NERG_02491</name>
</gene>
<proteinExistence type="predicted"/>
<dbReference type="AlphaFoldDB" id="H8ZFX0"/>
<accession>H8ZFX0</accession>
<sequence>MSIKKSMISERKRNKGSTKKIAIIAKSALGVLALGLYACAIIPPNPDMLHEEPLSIQGKIVDCPERRTVCEDRLPNSKQADMGHGLNTSAVQLDSCFADNHVFVQNTRIMSKEKKGLLNAALYKMKIAEKECEKVAKRLEELECTISSAHTLFFHSRKKLKALKKKYAESNTAYDLAYKEADAQYSKIDTCYKLLNVPEVPGGIDDAYNAKVKRVTALCKETIECAECEKTKRSTSAKCLGSAKEQEKSNACPRDNLMICLAQVLDAERELYRTIKCNLAMFGKIYFKEELLHEVRSREIEYFENTGYKTTRLEEIVELHRKHLKCSKKRNDALACVYSCQKDIVSETDRLCNAYIAYEKGKSAHEEQKRVFSAVKSLLYKEKEKLDGHIQMLQQEE</sequence>
<dbReference type="EMBL" id="JH604642">
    <property type="protein sequence ID" value="EHY64414.1"/>
    <property type="molecule type" value="Genomic_DNA"/>
</dbReference>
<organism evidence="1">
    <name type="scientific">Nematocida ausubeli (strain ATCC PRA-371 / ERTm2)</name>
    <name type="common">Nematode killer fungus</name>
    <dbReference type="NCBI Taxonomy" id="1913371"/>
    <lineage>
        <taxon>Eukaryota</taxon>
        <taxon>Fungi</taxon>
        <taxon>Fungi incertae sedis</taxon>
        <taxon>Microsporidia</taxon>
        <taxon>Nematocida</taxon>
    </lineage>
</organism>
<evidence type="ECO:0000313" key="1">
    <source>
        <dbReference type="EMBL" id="EHY64414.1"/>
    </source>
</evidence>
<dbReference type="Proteomes" id="UP000005622">
    <property type="component" value="Unassembled WGS sequence"/>
</dbReference>
<name>H8ZFX0_NEMA1</name>